<reference evidence="1" key="1">
    <citation type="submission" date="2020-11" db="EMBL/GenBank/DDBJ databases">
        <authorList>
            <person name="Koelle M."/>
            <person name="Horta M.A.C."/>
            <person name="Nowrousian M."/>
            <person name="Ohm R.A."/>
            <person name="Benz P."/>
            <person name="Pilgard A."/>
        </authorList>
    </citation>
    <scope>NUCLEOTIDE SEQUENCE</scope>
    <source>
        <strain evidence="1">FPRL280</strain>
    </source>
</reference>
<dbReference type="EMBL" id="JADOXO010000319">
    <property type="protein sequence ID" value="KAF9806682.1"/>
    <property type="molecule type" value="Genomic_DNA"/>
</dbReference>
<dbReference type="AlphaFoldDB" id="A0A8H7NVU8"/>
<proteinExistence type="predicted"/>
<accession>A0A8H7NVU8</accession>
<organism evidence="1 2">
    <name type="scientific">Rhodonia placenta</name>
    <dbReference type="NCBI Taxonomy" id="104341"/>
    <lineage>
        <taxon>Eukaryota</taxon>
        <taxon>Fungi</taxon>
        <taxon>Dikarya</taxon>
        <taxon>Basidiomycota</taxon>
        <taxon>Agaricomycotina</taxon>
        <taxon>Agaricomycetes</taxon>
        <taxon>Polyporales</taxon>
        <taxon>Adustoporiaceae</taxon>
        <taxon>Rhodonia</taxon>
    </lineage>
</organism>
<reference evidence="1" key="2">
    <citation type="journal article" name="Front. Microbiol.">
        <title>Degradative Capacity of Two Strains of Rhodonia placenta: From Phenotype to Genotype.</title>
        <authorList>
            <person name="Kolle M."/>
            <person name="Horta M.A.C."/>
            <person name="Nowrousian M."/>
            <person name="Ohm R.A."/>
            <person name="Benz J.P."/>
            <person name="Pilgard A."/>
        </authorList>
    </citation>
    <scope>NUCLEOTIDE SEQUENCE</scope>
    <source>
        <strain evidence="1">FPRL280</strain>
    </source>
</reference>
<evidence type="ECO:0000313" key="1">
    <source>
        <dbReference type="EMBL" id="KAF9806682.1"/>
    </source>
</evidence>
<comment type="caution">
    <text evidence="1">The sequence shown here is derived from an EMBL/GenBank/DDBJ whole genome shotgun (WGS) entry which is preliminary data.</text>
</comment>
<protein>
    <submittedName>
        <fullName evidence="1">Uncharacterized protein</fullName>
    </submittedName>
</protein>
<gene>
    <name evidence="1" type="ORF">IEO21_08600</name>
</gene>
<sequence>MFNDVVFVEDKGRPLGQGPVRRLYTLEVAVPSAYGWEHIKVPRAIPSVWRRAIQQTSQPEGASFVWFDWIGCPPRSGVRLLDVLLLDVLSGGPNRARLEDQLRSGRVMDFDCYPVRTIELELVPELSYYGLVKREATLCLEEDLDIQEPHGPSRAQLAVAVAKTVDSFLHVRLKSTILSGDDVPPCERRRTVLEVFMANGINYDDIIIVGISGYNQTRDKPTFRILLDAWMHRPSQELTATNASSVVSPLYRFMRVSVDDRPRSALIPRRIPHRRTLDQWDFESSSQTDYGIIPDIRFDWIGRDGEGMHIGDVIHYYADILSTLMREGACAPLQEWEDLDEIELDGFEYDTTIDTRMPVREGSNAYSLARIVRRTATELIRFFRSMMQQSAEGIDKDELANYCLVHEAIVNNQIIMTHLSHIGGSIFRVNLETVDAWEFHGYGVPCVRTRTVYMPS</sequence>
<name>A0A8H7NVU8_9APHY</name>
<evidence type="ECO:0000313" key="2">
    <source>
        <dbReference type="Proteomes" id="UP000639403"/>
    </source>
</evidence>
<dbReference type="Proteomes" id="UP000639403">
    <property type="component" value="Unassembled WGS sequence"/>
</dbReference>